<evidence type="ECO:0000256" key="7">
    <source>
        <dbReference type="ARBA" id="ARBA00035120"/>
    </source>
</evidence>
<reference evidence="11 12" key="1">
    <citation type="submission" date="2019-08" db="EMBL/GenBank/DDBJ databases">
        <title>Bacillus genomes from the desert of Cuatro Cienegas, Coahuila.</title>
        <authorList>
            <person name="Olmedo-Alvarez G."/>
        </authorList>
    </citation>
    <scope>NUCLEOTIDE SEQUENCE [LARGE SCALE GENOMIC DNA]</scope>
    <source>
        <strain evidence="11 12">CH34_1T</strain>
    </source>
</reference>
<evidence type="ECO:0000313" key="12">
    <source>
        <dbReference type="Proteomes" id="UP000322267"/>
    </source>
</evidence>
<evidence type="ECO:0000256" key="6">
    <source>
        <dbReference type="ARBA" id="ARBA00023303"/>
    </source>
</evidence>
<dbReference type="GO" id="GO:0140114">
    <property type="term" value="P:cellular detoxification of fluoride"/>
    <property type="evidence" value="ECO:0007669"/>
    <property type="project" value="UniProtKB-UniRule"/>
</dbReference>
<dbReference type="PANTHER" id="PTHR28259">
    <property type="entry name" value="FLUORIDE EXPORT PROTEIN 1-RELATED"/>
    <property type="match status" value="1"/>
</dbReference>
<feature type="binding site" evidence="10">
    <location>
        <position position="72"/>
    </location>
    <ligand>
        <name>Na(+)</name>
        <dbReference type="ChEBI" id="CHEBI:29101"/>
        <note>structural</note>
    </ligand>
</feature>
<keyword evidence="10" id="KW-0479">Metal-binding</keyword>
<comment type="caution">
    <text evidence="11">The sequence shown here is derived from an EMBL/GenBank/DDBJ whole genome shotgun (WGS) entry which is preliminary data.</text>
</comment>
<evidence type="ECO:0000256" key="10">
    <source>
        <dbReference type="HAMAP-Rule" id="MF_00454"/>
    </source>
</evidence>
<evidence type="ECO:0000256" key="3">
    <source>
        <dbReference type="ARBA" id="ARBA00022692"/>
    </source>
</evidence>
<evidence type="ECO:0000256" key="1">
    <source>
        <dbReference type="ARBA" id="ARBA00004651"/>
    </source>
</evidence>
<organism evidence="11 12">
    <name type="scientific">Rossellomorea vietnamensis</name>
    <dbReference type="NCBI Taxonomy" id="218284"/>
    <lineage>
        <taxon>Bacteria</taxon>
        <taxon>Bacillati</taxon>
        <taxon>Bacillota</taxon>
        <taxon>Bacilli</taxon>
        <taxon>Bacillales</taxon>
        <taxon>Bacillaceae</taxon>
        <taxon>Rossellomorea</taxon>
    </lineage>
</organism>
<dbReference type="GO" id="GO:0062054">
    <property type="term" value="F:fluoride channel activity"/>
    <property type="evidence" value="ECO:0007669"/>
    <property type="project" value="UniProtKB-UniRule"/>
</dbReference>
<accession>A0A5D4NZ18</accession>
<comment type="subcellular location">
    <subcellularLocation>
        <location evidence="1 10">Cell membrane</location>
        <topology evidence="1 10">Multi-pass membrane protein</topology>
    </subcellularLocation>
</comment>
<comment type="catalytic activity">
    <reaction evidence="8">
        <text>fluoride(in) = fluoride(out)</text>
        <dbReference type="Rhea" id="RHEA:76159"/>
        <dbReference type="ChEBI" id="CHEBI:17051"/>
    </reaction>
    <physiologicalReaction direction="left-to-right" evidence="8">
        <dbReference type="Rhea" id="RHEA:76160"/>
    </physiologicalReaction>
</comment>
<keyword evidence="10" id="KW-0915">Sodium</keyword>
<proteinExistence type="inferred from homology"/>
<evidence type="ECO:0000256" key="9">
    <source>
        <dbReference type="ARBA" id="ARBA00049940"/>
    </source>
</evidence>
<evidence type="ECO:0000256" key="2">
    <source>
        <dbReference type="ARBA" id="ARBA00022475"/>
    </source>
</evidence>
<dbReference type="Proteomes" id="UP000322267">
    <property type="component" value="Unassembled WGS sequence"/>
</dbReference>
<evidence type="ECO:0000256" key="8">
    <source>
        <dbReference type="ARBA" id="ARBA00035585"/>
    </source>
</evidence>
<feature type="binding site" evidence="10">
    <location>
        <position position="69"/>
    </location>
    <ligand>
        <name>Na(+)</name>
        <dbReference type="ChEBI" id="CHEBI:29101"/>
        <note>structural</note>
    </ligand>
</feature>
<keyword evidence="2 10" id="KW-1003">Cell membrane</keyword>
<keyword evidence="10" id="KW-0406">Ion transport</keyword>
<feature type="transmembrane region" description="Helical" evidence="10">
    <location>
        <begin position="61"/>
        <end position="82"/>
    </location>
</feature>
<keyword evidence="3 10" id="KW-0812">Transmembrane</keyword>
<evidence type="ECO:0000256" key="5">
    <source>
        <dbReference type="ARBA" id="ARBA00023136"/>
    </source>
</evidence>
<dbReference type="Pfam" id="PF02537">
    <property type="entry name" value="CRCB"/>
    <property type="match status" value="1"/>
</dbReference>
<feature type="transmembrane region" description="Helical" evidence="10">
    <location>
        <begin position="36"/>
        <end position="55"/>
    </location>
</feature>
<evidence type="ECO:0000256" key="4">
    <source>
        <dbReference type="ARBA" id="ARBA00022989"/>
    </source>
</evidence>
<comment type="activity regulation">
    <text evidence="10">Na(+) is not transported, but it plays an essential structural role and its presence is essential for fluoride channel function.</text>
</comment>
<dbReference type="HAMAP" id="MF_00454">
    <property type="entry name" value="FluC"/>
    <property type="match status" value="1"/>
</dbReference>
<dbReference type="PANTHER" id="PTHR28259:SF1">
    <property type="entry name" value="FLUORIDE EXPORT PROTEIN 1-RELATED"/>
    <property type="match status" value="1"/>
</dbReference>
<keyword evidence="10" id="KW-0813">Transport</keyword>
<keyword evidence="5 10" id="KW-0472">Membrane</keyword>
<evidence type="ECO:0000313" key="11">
    <source>
        <dbReference type="EMBL" id="TYS18724.1"/>
    </source>
</evidence>
<keyword evidence="4 10" id="KW-1133">Transmembrane helix</keyword>
<dbReference type="OrthoDB" id="9815830at2"/>
<dbReference type="InterPro" id="IPR003691">
    <property type="entry name" value="FluC"/>
</dbReference>
<protein>
    <recommendedName>
        <fullName evidence="10">Fluoride-specific ion channel FluC</fullName>
    </recommendedName>
</protein>
<feature type="transmembrane region" description="Helical" evidence="10">
    <location>
        <begin position="6"/>
        <end position="24"/>
    </location>
</feature>
<keyword evidence="6 10" id="KW-0407">Ion channel</keyword>
<gene>
    <name evidence="10" type="primary">fluC</name>
    <name evidence="10" type="synonym">crcB</name>
    <name evidence="11" type="ORF">FZC78_04205</name>
</gene>
<name>A0A5D4NZ18_9BACI</name>
<dbReference type="GO" id="GO:0005886">
    <property type="term" value="C:plasma membrane"/>
    <property type="evidence" value="ECO:0007669"/>
    <property type="project" value="UniProtKB-SubCell"/>
</dbReference>
<dbReference type="AlphaFoldDB" id="A0A5D4NZ18"/>
<dbReference type="GO" id="GO:0046872">
    <property type="term" value="F:metal ion binding"/>
    <property type="evidence" value="ECO:0007669"/>
    <property type="project" value="UniProtKB-KW"/>
</dbReference>
<comment type="similarity">
    <text evidence="7 10">Belongs to the fluoride channel Fluc/FEX (TC 1.A.43) family.</text>
</comment>
<sequence>MILMAIAAGGFLGAVSRFVIGNAVKRRFPSSFPLGTLSINVAGAFLLGVLFGLGIEGGPYAFFGIGFLGAFTTYSTFMVEAWRLEVLGERRRAVLYLVCSYAGGLSSAFLGLAAGINLIKWLFS</sequence>
<dbReference type="EMBL" id="VTEI01000002">
    <property type="protein sequence ID" value="TYS18724.1"/>
    <property type="molecule type" value="Genomic_DNA"/>
</dbReference>
<comment type="function">
    <text evidence="9 10">Fluoride-specific ion channel. Important for reducing fluoride concentration in the cell, thus reducing its toxicity.</text>
</comment>
<dbReference type="RefSeq" id="WP_148938402.1">
    <property type="nucleotide sequence ID" value="NZ_VTEI01000002.1"/>
</dbReference>
<feature type="transmembrane region" description="Helical" evidence="10">
    <location>
        <begin position="94"/>
        <end position="119"/>
    </location>
</feature>